<accession>A0ABZ1YXT4</accession>
<dbReference type="Proteomes" id="UP001432062">
    <property type="component" value="Chromosome"/>
</dbReference>
<keyword evidence="4" id="KW-1185">Reference proteome</keyword>
<evidence type="ECO:0000313" key="3">
    <source>
        <dbReference type="EMBL" id="WUV47968.1"/>
    </source>
</evidence>
<proteinExistence type="predicted"/>
<reference evidence="3" key="1">
    <citation type="submission" date="2022-10" db="EMBL/GenBank/DDBJ databases">
        <title>The complete genomes of actinobacterial strains from the NBC collection.</title>
        <authorList>
            <person name="Joergensen T.S."/>
            <person name="Alvarez Arevalo M."/>
            <person name="Sterndorff E.B."/>
            <person name="Faurdal D."/>
            <person name="Vuksanovic O."/>
            <person name="Mourched A.-S."/>
            <person name="Charusanti P."/>
            <person name="Shaw S."/>
            <person name="Blin K."/>
            <person name="Weber T."/>
        </authorList>
    </citation>
    <scope>NUCLEOTIDE SEQUENCE</scope>
    <source>
        <strain evidence="3">NBC_01482</strain>
    </source>
</reference>
<dbReference type="InterPro" id="IPR036366">
    <property type="entry name" value="PGBDSf"/>
</dbReference>
<evidence type="ECO:0000313" key="4">
    <source>
        <dbReference type="Proteomes" id="UP001432062"/>
    </source>
</evidence>
<gene>
    <name evidence="3" type="ORF">OG563_07070</name>
</gene>
<dbReference type="SUPFAM" id="SSF47090">
    <property type="entry name" value="PGBD-like"/>
    <property type="match status" value="1"/>
</dbReference>
<name>A0ABZ1YXT4_9NOCA</name>
<dbReference type="InterPro" id="IPR036365">
    <property type="entry name" value="PGBD-like_sf"/>
</dbReference>
<feature type="domain" description="Peptidoglycan binding-like" evidence="2">
    <location>
        <begin position="66"/>
        <end position="123"/>
    </location>
</feature>
<keyword evidence="1" id="KW-0732">Signal</keyword>
<evidence type="ECO:0000259" key="2">
    <source>
        <dbReference type="Pfam" id="PF01471"/>
    </source>
</evidence>
<feature type="chain" id="PRO_5045663602" evidence="1">
    <location>
        <begin position="33"/>
        <end position="141"/>
    </location>
</feature>
<organism evidence="3 4">
    <name type="scientific">Nocardia vinacea</name>
    <dbReference type="NCBI Taxonomy" id="96468"/>
    <lineage>
        <taxon>Bacteria</taxon>
        <taxon>Bacillati</taxon>
        <taxon>Actinomycetota</taxon>
        <taxon>Actinomycetes</taxon>
        <taxon>Mycobacteriales</taxon>
        <taxon>Nocardiaceae</taxon>
        <taxon>Nocardia</taxon>
    </lineage>
</organism>
<dbReference type="Gene3D" id="1.10.101.10">
    <property type="entry name" value="PGBD-like superfamily/PGBD"/>
    <property type="match status" value="1"/>
</dbReference>
<dbReference type="EMBL" id="CP109441">
    <property type="protein sequence ID" value="WUV47968.1"/>
    <property type="molecule type" value="Genomic_DNA"/>
</dbReference>
<feature type="signal peptide" evidence="1">
    <location>
        <begin position="1"/>
        <end position="32"/>
    </location>
</feature>
<sequence>MGMLCGRAALVATVIALAGAGVGVVAAGPANAAATCSGTQLRGKSGVVGSAETPHTESCQLDKGDRGDAVKALQKTLNQCYDVGTLVVDGVFGDKTREALIDAQRKAGTGADGIYGPKTRAALKWPFYNRATWVFNGCHQL</sequence>
<dbReference type="RefSeq" id="WP_329412205.1">
    <property type="nucleotide sequence ID" value="NZ_CP109441.1"/>
</dbReference>
<dbReference type="InterPro" id="IPR002477">
    <property type="entry name" value="Peptidoglycan-bd-like"/>
</dbReference>
<protein>
    <submittedName>
        <fullName evidence="3">Peptidoglycan-binding protein</fullName>
    </submittedName>
</protein>
<evidence type="ECO:0000256" key="1">
    <source>
        <dbReference type="SAM" id="SignalP"/>
    </source>
</evidence>
<dbReference type="Pfam" id="PF01471">
    <property type="entry name" value="PG_binding_1"/>
    <property type="match status" value="1"/>
</dbReference>